<dbReference type="AlphaFoldDB" id="A0A2D0NE13"/>
<dbReference type="Proteomes" id="UP000223913">
    <property type="component" value="Unassembled WGS sequence"/>
</dbReference>
<evidence type="ECO:0000256" key="1">
    <source>
        <dbReference type="SAM" id="Phobius"/>
    </source>
</evidence>
<protein>
    <submittedName>
        <fullName evidence="3">CcmD family protein</fullName>
    </submittedName>
</protein>
<feature type="signal peptide" evidence="2">
    <location>
        <begin position="1"/>
        <end position="21"/>
    </location>
</feature>
<evidence type="ECO:0000313" key="3">
    <source>
        <dbReference type="EMBL" id="PHN06751.1"/>
    </source>
</evidence>
<evidence type="ECO:0000313" key="4">
    <source>
        <dbReference type="Proteomes" id="UP000223913"/>
    </source>
</evidence>
<name>A0A2D0NE13_FLAN2</name>
<reference evidence="3 4" key="1">
    <citation type="submission" date="2017-10" db="EMBL/GenBank/DDBJ databases">
        <title>The draft genome sequence of Lewinella nigricans NBRC 102662.</title>
        <authorList>
            <person name="Wang K."/>
        </authorList>
    </citation>
    <scope>NUCLEOTIDE SEQUENCE [LARGE SCALE GENOMIC DNA]</scope>
    <source>
        <strain evidence="3 4">NBRC 102662</strain>
    </source>
</reference>
<sequence>MKKYIFALTTLQLLFTISAAAQGTGGSDFLRSIGKIYVVVAVIVAVFLGIVVFLIYLDRRLTKLEDQIKDQNE</sequence>
<feature type="chain" id="PRO_5013220393" evidence="2">
    <location>
        <begin position="22"/>
        <end position="73"/>
    </location>
</feature>
<comment type="caution">
    <text evidence="3">The sequence shown here is derived from an EMBL/GenBank/DDBJ whole genome shotgun (WGS) entry which is preliminary data.</text>
</comment>
<keyword evidence="1" id="KW-0812">Transmembrane</keyword>
<organism evidence="3 4">
    <name type="scientific">Flavilitoribacter nigricans (strain ATCC 23147 / DSM 23189 / NBRC 102662 / NCIMB 1420 / SS-2)</name>
    <name type="common">Lewinella nigricans</name>
    <dbReference type="NCBI Taxonomy" id="1122177"/>
    <lineage>
        <taxon>Bacteria</taxon>
        <taxon>Pseudomonadati</taxon>
        <taxon>Bacteroidota</taxon>
        <taxon>Saprospiria</taxon>
        <taxon>Saprospirales</taxon>
        <taxon>Lewinellaceae</taxon>
        <taxon>Flavilitoribacter</taxon>
    </lineage>
</organism>
<dbReference type="InterPro" id="IPR030888">
    <property type="entry name" value="Put_ccm"/>
</dbReference>
<dbReference type="RefSeq" id="WP_099150007.1">
    <property type="nucleotide sequence ID" value="NZ_PDUD01000017.1"/>
</dbReference>
<keyword evidence="4" id="KW-1185">Reference proteome</keyword>
<evidence type="ECO:0000256" key="2">
    <source>
        <dbReference type="SAM" id="SignalP"/>
    </source>
</evidence>
<keyword evidence="1" id="KW-0472">Membrane</keyword>
<gene>
    <name evidence="3" type="ORF">CRP01_10690</name>
</gene>
<dbReference type="EMBL" id="PDUD01000017">
    <property type="protein sequence ID" value="PHN06751.1"/>
    <property type="molecule type" value="Genomic_DNA"/>
</dbReference>
<dbReference type="Pfam" id="PF20077">
    <property type="entry name" value="CcmD_alt"/>
    <property type="match status" value="1"/>
</dbReference>
<keyword evidence="2" id="KW-0732">Signal</keyword>
<accession>A0A2D0NE13</accession>
<feature type="transmembrane region" description="Helical" evidence="1">
    <location>
        <begin position="36"/>
        <end position="57"/>
    </location>
</feature>
<proteinExistence type="predicted"/>
<keyword evidence="1" id="KW-1133">Transmembrane helix</keyword>
<dbReference type="NCBIfam" id="TIGR04391">
    <property type="entry name" value="CcmD_alt_fam"/>
    <property type="match status" value="1"/>
</dbReference>